<dbReference type="OrthoDB" id="4729352at2759"/>
<dbReference type="STRING" id="913774.A0A0C3GRT3"/>
<dbReference type="InParanoid" id="A0A0C3GRT3"/>
<dbReference type="EMBL" id="KN832899">
    <property type="protein sequence ID" value="KIM93156.1"/>
    <property type="molecule type" value="Genomic_DNA"/>
</dbReference>
<reference evidence="2" key="2">
    <citation type="submission" date="2015-01" db="EMBL/GenBank/DDBJ databases">
        <title>Evolutionary Origins and Diversification of the Mycorrhizal Mutualists.</title>
        <authorList>
            <consortium name="DOE Joint Genome Institute"/>
            <consortium name="Mycorrhizal Genomics Consortium"/>
            <person name="Kohler A."/>
            <person name="Kuo A."/>
            <person name="Nagy L.G."/>
            <person name="Floudas D."/>
            <person name="Copeland A."/>
            <person name="Barry K.W."/>
            <person name="Cichocki N."/>
            <person name="Veneault-Fourrey C."/>
            <person name="LaButti K."/>
            <person name="Lindquist E.A."/>
            <person name="Lipzen A."/>
            <person name="Lundell T."/>
            <person name="Morin E."/>
            <person name="Murat C."/>
            <person name="Riley R."/>
            <person name="Ohm R."/>
            <person name="Sun H."/>
            <person name="Tunlid A."/>
            <person name="Henrissat B."/>
            <person name="Grigoriev I.V."/>
            <person name="Hibbett D.S."/>
            <person name="Martin F."/>
        </authorList>
    </citation>
    <scope>NUCLEOTIDE SEQUENCE [LARGE SCALE GENOMIC DNA]</scope>
    <source>
        <strain evidence="2">Zn</strain>
    </source>
</reference>
<dbReference type="Gene3D" id="3.10.10.10">
    <property type="entry name" value="HIV Type 1 Reverse Transcriptase, subunit A, domain 1"/>
    <property type="match status" value="1"/>
</dbReference>
<dbReference type="Proteomes" id="UP000054321">
    <property type="component" value="Unassembled WGS sequence"/>
</dbReference>
<dbReference type="SUPFAM" id="SSF56672">
    <property type="entry name" value="DNA/RNA polymerases"/>
    <property type="match status" value="1"/>
</dbReference>
<evidence type="ECO:0000313" key="1">
    <source>
        <dbReference type="EMBL" id="KIM93156.1"/>
    </source>
</evidence>
<evidence type="ECO:0000313" key="2">
    <source>
        <dbReference type="Proteomes" id="UP000054321"/>
    </source>
</evidence>
<dbReference type="Gene3D" id="3.30.70.270">
    <property type="match status" value="1"/>
</dbReference>
<dbReference type="HOGENOM" id="CLU_2580340_0_0_1"/>
<dbReference type="InterPro" id="IPR043502">
    <property type="entry name" value="DNA/RNA_pol_sf"/>
</dbReference>
<name>A0A0C3GRT3_OIDMZ</name>
<keyword evidence="2" id="KW-1185">Reference proteome</keyword>
<evidence type="ECO:0008006" key="3">
    <source>
        <dbReference type="Google" id="ProtNLM"/>
    </source>
</evidence>
<protein>
    <recommendedName>
        <fullName evidence="3">Reverse transcriptase domain-containing protein</fullName>
    </recommendedName>
</protein>
<accession>A0A0C3GRT3</accession>
<feature type="non-terminal residue" evidence="1">
    <location>
        <position position="1"/>
    </location>
</feature>
<sequence>GSIYILVEKEIDILWEYLSKMLYRGWIRRLSSPALNKITIKNRVLFPLISKTLDCLNKVVIFIKLDFKDIYYWIWIQINNK</sequence>
<proteinExistence type="predicted"/>
<organism evidence="1 2">
    <name type="scientific">Oidiodendron maius (strain Zn)</name>
    <dbReference type="NCBI Taxonomy" id="913774"/>
    <lineage>
        <taxon>Eukaryota</taxon>
        <taxon>Fungi</taxon>
        <taxon>Dikarya</taxon>
        <taxon>Ascomycota</taxon>
        <taxon>Pezizomycotina</taxon>
        <taxon>Leotiomycetes</taxon>
        <taxon>Leotiomycetes incertae sedis</taxon>
        <taxon>Myxotrichaceae</taxon>
        <taxon>Oidiodendron</taxon>
    </lineage>
</organism>
<gene>
    <name evidence="1" type="ORF">OIDMADRAFT_138354</name>
</gene>
<reference evidence="1 2" key="1">
    <citation type="submission" date="2014-04" db="EMBL/GenBank/DDBJ databases">
        <authorList>
            <consortium name="DOE Joint Genome Institute"/>
            <person name="Kuo A."/>
            <person name="Martino E."/>
            <person name="Perotto S."/>
            <person name="Kohler A."/>
            <person name="Nagy L.G."/>
            <person name="Floudas D."/>
            <person name="Copeland A."/>
            <person name="Barry K.W."/>
            <person name="Cichocki N."/>
            <person name="Veneault-Fourrey C."/>
            <person name="LaButti K."/>
            <person name="Lindquist E.A."/>
            <person name="Lipzen A."/>
            <person name="Lundell T."/>
            <person name="Morin E."/>
            <person name="Murat C."/>
            <person name="Sun H."/>
            <person name="Tunlid A."/>
            <person name="Henrissat B."/>
            <person name="Grigoriev I.V."/>
            <person name="Hibbett D.S."/>
            <person name="Martin F."/>
            <person name="Nordberg H.P."/>
            <person name="Cantor M.N."/>
            <person name="Hua S.X."/>
        </authorList>
    </citation>
    <scope>NUCLEOTIDE SEQUENCE [LARGE SCALE GENOMIC DNA]</scope>
    <source>
        <strain evidence="1 2">Zn</strain>
    </source>
</reference>
<dbReference type="InterPro" id="IPR043128">
    <property type="entry name" value="Rev_trsase/Diguanyl_cyclase"/>
</dbReference>
<dbReference type="AlphaFoldDB" id="A0A0C3GRT3"/>